<reference evidence="3 4" key="1">
    <citation type="submission" date="2016-03" db="EMBL/GenBank/DDBJ databases">
        <authorList>
            <person name="Ploux O."/>
        </authorList>
    </citation>
    <scope>NUCLEOTIDE SEQUENCE [LARGE SCALE GENOMIC DNA]</scope>
    <source>
        <strain evidence="3 4">R0</strain>
    </source>
</reference>
<dbReference type="EMBL" id="LUKE01000001">
    <property type="protein sequence ID" value="KYG65737.1"/>
    <property type="molecule type" value="Genomic_DNA"/>
</dbReference>
<protein>
    <recommendedName>
        <fullName evidence="2">Phosphatidic acid phosphatase type 2/haloperoxidase domain-containing protein</fullName>
    </recommendedName>
</protein>
<dbReference type="SUPFAM" id="SSF48317">
    <property type="entry name" value="Acid phosphatase/Vanadium-dependent haloperoxidase"/>
    <property type="match status" value="1"/>
</dbReference>
<dbReference type="Gene3D" id="1.20.144.10">
    <property type="entry name" value="Phosphatidic acid phosphatase type 2/haloperoxidase"/>
    <property type="match status" value="1"/>
</dbReference>
<evidence type="ECO:0000313" key="4">
    <source>
        <dbReference type="Proteomes" id="UP000075320"/>
    </source>
</evidence>
<dbReference type="OrthoDB" id="9773582at2"/>
<sequence>MKNLFFAFTVFLASSVSYAFDDLTGGKDLFTWGWEDQIQPTINRSYDTKGLSILAAGAASTAMAHQYDDTVRRHNDDINRRIFDRDTTDLGGYLGSGGPGIAIALAQLFWDTENGLAHSRAIALTAANHITLAAIIHRERPNKRDSLSMPSGHASSSFATATSLAYAYGWQVGVPAYLVAGFIAATRVSENIHWTSDVVAAAALGIYWGRASSLVAEDRKNSPQVMPTFTHEGAMLTATWDF</sequence>
<dbReference type="Pfam" id="PF01569">
    <property type="entry name" value="PAP2"/>
    <property type="match status" value="1"/>
</dbReference>
<dbReference type="RefSeq" id="WP_061833281.1">
    <property type="nucleotide sequence ID" value="NZ_LUKE01000001.1"/>
</dbReference>
<feature type="domain" description="Phosphatidic acid phosphatase type 2/haloperoxidase" evidence="2">
    <location>
        <begin position="114"/>
        <end position="213"/>
    </location>
</feature>
<gene>
    <name evidence="3" type="ORF">AZI86_01285</name>
</gene>
<dbReference type="InterPro" id="IPR036938">
    <property type="entry name" value="PAP2/HPO_sf"/>
</dbReference>
<dbReference type="SMART" id="SM00014">
    <property type="entry name" value="acidPPc"/>
    <property type="match status" value="1"/>
</dbReference>
<name>A0A150WN54_BDEBC</name>
<comment type="caution">
    <text evidence="3">The sequence shown here is derived from an EMBL/GenBank/DDBJ whole genome shotgun (WGS) entry which is preliminary data.</text>
</comment>
<organism evidence="3 4">
    <name type="scientific">Bdellovibrio bacteriovorus</name>
    <dbReference type="NCBI Taxonomy" id="959"/>
    <lineage>
        <taxon>Bacteria</taxon>
        <taxon>Pseudomonadati</taxon>
        <taxon>Bdellovibrionota</taxon>
        <taxon>Bdellovibrionia</taxon>
        <taxon>Bdellovibrionales</taxon>
        <taxon>Pseudobdellovibrionaceae</taxon>
        <taxon>Bdellovibrio</taxon>
    </lineage>
</organism>
<dbReference type="InterPro" id="IPR000326">
    <property type="entry name" value="PAP2/HPO"/>
</dbReference>
<evidence type="ECO:0000259" key="2">
    <source>
        <dbReference type="SMART" id="SM00014"/>
    </source>
</evidence>
<keyword evidence="4" id="KW-1185">Reference proteome</keyword>
<dbReference type="Proteomes" id="UP000075320">
    <property type="component" value="Unassembled WGS sequence"/>
</dbReference>
<dbReference type="CDD" id="cd03394">
    <property type="entry name" value="PAP2_like_5"/>
    <property type="match status" value="1"/>
</dbReference>
<accession>A0A150WN54</accession>
<dbReference type="AlphaFoldDB" id="A0A150WN54"/>
<proteinExistence type="predicted"/>
<evidence type="ECO:0000256" key="1">
    <source>
        <dbReference type="SAM" id="SignalP"/>
    </source>
</evidence>
<feature type="chain" id="PRO_5007573322" description="Phosphatidic acid phosphatase type 2/haloperoxidase domain-containing protein" evidence="1">
    <location>
        <begin position="20"/>
        <end position="242"/>
    </location>
</feature>
<keyword evidence="1" id="KW-0732">Signal</keyword>
<feature type="signal peptide" evidence="1">
    <location>
        <begin position="1"/>
        <end position="19"/>
    </location>
</feature>
<evidence type="ECO:0000313" key="3">
    <source>
        <dbReference type="EMBL" id="KYG65737.1"/>
    </source>
</evidence>